<dbReference type="SUPFAM" id="SSF53098">
    <property type="entry name" value="Ribonuclease H-like"/>
    <property type="match status" value="1"/>
</dbReference>
<proteinExistence type="predicted"/>
<evidence type="ECO:0000259" key="5">
    <source>
        <dbReference type="SMART" id="SM00479"/>
    </source>
</evidence>
<dbReference type="EMBL" id="JNAD02000020">
    <property type="protein sequence ID" value="RKM90957.1"/>
    <property type="molecule type" value="Genomic_DNA"/>
</dbReference>
<reference evidence="6 7" key="1">
    <citation type="journal article" date="2014" name="Genome Announc.">
        <title>Draft Genome Sequence of Streptomyces fradiae ATCC 19609, a Strain Highly Sensitive to Antibiotics.</title>
        <authorList>
            <person name="Bekker O.B."/>
            <person name="Klimina K.M."/>
            <person name="Vatlin A.A."/>
            <person name="Zakharevich N.V."/>
            <person name="Kasianov A.S."/>
            <person name="Danilenko V.N."/>
        </authorList>
    </citation>
    <scope>NUCLEOTIDE SEQUENCE [LARGE SCALE GENOMIC DNA]</scope>
    <source>
        <strain evidence="6 7">ATCC 19609</strain>
    </source>
</reference>
<dbReference type="CDD" id="cd06127">
    <property type="entry name" value="DEDDh"/>
    <property type="match status" value="1"/>
</dbReference>
<dbReference type="SMART" id="SM00479">
    <property type="entry name" value="EXOIII"/>
    <property type="match status" value="1"/>
</dbReference>
<dbReference type="InterPro" id="IPR036397">
    <property type="entry name" value="RNaseH_sf"/>
</dbReference>
<dbReference type="GO" id="GO:0008408">
    <property type="term" value="F:3'-5' exonuclease activity"/>
    <property type="evidence" value="ECO:0007669"/>
    <property type="project" value="TreeGrafter"/>
</dbReference>
<dbReference type="PANTHER" id="PTHR30231">
    <property type="entry name" value="DNA POLYMERASE III SUBUNIT EPSILON"/>
    <property type="match status" value="1"/>
</dbReference>
<evidence type="ECO:0000313" key="6">
    <source>
        <dbReference type="EMBL" id="RKM90957.1"/>
    </source>
</evidence>
<keyword evidence="7" id="KW-1185">Reference proteome</keyword>
<gene>
    <name evidence="6" type="ORF">SFRA_030470</name>
</gene>
<keyword evidence="1" id="KW-0540">Nuclease</keyword>
<evidence type="ECO:0000256" key="1">
    <source>
        <dbReference type="ARBA" id="ARBA00022722"/>
    </source>
</evidence>
<evidence type="ECO:0000313" key="7">
    <source>
        <dbReference type="Proteomes" id="UP000028058"/>
    </source>
</evidence>
<evidence type="ECO:0000256" key="3">
    <source>
        <dbReference type="ARBA" id="ARBA00022839"/>
    </source>
</evidence>
<sequence>MDILTSLRCTFVVIDFEALTPAGRPAEPTEVAAMALAVQDGKLVEDGRFASLIRPPADVPVTARDLAYGITEPALRAAAPAATVLGELDRLLSAPPYRLVAQHAPTEAGLIARQAEHCPTLATTALLDTVKMARRTAPGLSSYGLDELLRYHGIPKPVQRHRAMPDVEVTAEVFRRLLEEGALAGHWSTLLDLDAAAGLPPRPRPAADVTVQDTLFGPDEGQAGVDASGALRPRTAD</sequence>
<dbReference type="InterPro" id="IPR012337">
    <property type="entry name" value="RNaseH-like_sf"/>
</dbReference>
<keyword evidence="2" id="KW-0378">Hydrolase</keyword>
<dbReference type="Pfam" id="PF00929">
    <property type="entry name" value="RNase_T"/>
    <property type="match status" value="1"/>
</dbReference>
<keyword evidence="3 6" id="KW-0269">Exonuclease</keyword>
<feature type="region of interest" description="Disordered" evidence="4">
    <location>
        <begin position="214"/>
        <end position="237"/>
    </location>
</feature>
<dbReference type="OrthoDB" id="3389437at2"/>
<evidence type="ECO:0000256" key="2">
    <source>
        <dbReference type="ARBA" id="ARBA00022801"/>
    </source>
</evidence>
<dbReference type="Proteomes" id="UP000028058">
    <property type="component" value="Unassembled WGS sequence"/>
</dbReference>
<feature type="domain" description="Exonuclease" evidence="5">
    <location>
        <begin position="10"/>
        <end position="183"/>
    </location>
</feature>
<evidence type="ECO:0000256" key="4">
    <source>
        <dbReference type="SAM" id="MobiDB-lite"/>
    </source>
</evidence>
<dbReference type="AlphaFoldDB" id="A0A3M8EUW0"/>
<dbReference type="PANTHER" id="PTHR30231:SF4">
    <property type="entry name" value="PROTEIN NEN2"/>
    <property type="match status" value="1"/>
</dbReference>
<dbReference type="InterPro" id="IPR013520">
    <property type="entry name" value="Ribonucl_H"/>
</dbReference>
<dbReference type="RefSeq" id="WP_050364363.1">
    <property type="nucleotide sequence ID" value="NZ_JNAD02000020.1"/>
</dbReference>
<name>A0A3M8EUW0_9ACTN</name>
<dbReference type="GO" id="GO:0003676">
    <property type="term" value="F:nucleic acid binding"/>
    <property type="evidence" value="ECO:0007669"/>
    <property type="project" value="InterPro"/>
</dbReference>
<organism evidence="6 7">
    <name type="scientific">Streptomyces xinghaiensis</name>
    <dbReference type="NCBI Taxonomy" id="1038928"/>
    <lineage>
        <taxon>Bacteria</taxon>
        <taxon>Bacillati</taxon>
        <taxon>Actinomycetota</taxon>
        <taxon>Actinomycetes</taxon>
        <taxon>Kitasatosporales</taxon>
        <taxon>Streptomycetaceae</taxon>
        <taxon>Streptomyces</taxon>
    </lineage>
</organism>
<accession>A0A3M8EUW0</accession>
<protein>
    <submittedName>
        <fullName evidence="6">3'-5' exonuclease</fullName>
    </submittedName>
</protein>
<comment type="caution">
    <text evidence="6">The sequence shown here is derived from an EMBL/GenBank/DDBJ whole genome shotgun (WGS) entry which is preliminary data.</text>
</comment>
<dbReference type="Gene3D" id="3.30.420.10">
    <property type="entry name" value="Ribonuclease H-like superfamily/Ribonuclease H"/>
    <property type="match status" value="1"/>
</dbReference>